<dbReference type="EMBL" id="QYUK01000011">
    <property type="protein sequence ID" value="RJF90124.1"/>
    <property type="molecule type" value="Genomic_DNA"/>
</dbReference>
<dbReference type="RefSeq" id="WP_119782430.1">
    <property type="nucleotide sequence ID" value="NZ_QYUK01000011.1"/>
</dbReference>
<accession>A0A418WJC5</accession>
<evidence type="ECO:0000313" key="2">
    <source>
        <dbReference type="EMBL" id="RJF90124.1"/>
    </source>
</evidence>
<dbReference type="Pfam" id="PF10276">
    <property type="entry name" value="zf-CHCC"/>
    <property type="match status" value="1"/>
</dbReference>
<evidence type="ECO:0000313" key="3">
    <source>
        <dbReference type="Proteomes" id="UP000284605"/>
    </source>
</evidence>
<keyword evidence="2" id="KW-0862">Zinc</keyword>
<name>A0A418WJC5_9PROT</name>
<sequence length="61" mass="6436">MAIEAPETIHVDTPTVACDGGDGALGHPRVYLNIEGHGEVQCPYCGRLYVLEGDAAHAHAH</sequence>
<dbReference type="Proteomes" id="UP000284605">
    <property type="component" value="Unassembled WGS sequence"/>
</dbReference>
<evidence type="ECO:0000259" key="1">
    <source>
        <dbReference type="Pfam" id="PF10276"/>
    </source>
</evidence>
<dbReference type="InterPro" id="IPR019401">
    <property type="entry name" value="Znf_CHCC"/>
</dbReference>
<feature type="domain" description="Zinc finger CHCC-type" evidence="1">
    <location>
        <begin position="15"/>
        <end position="49"/>
    </location>
</feature>
<dbReference type="AlphaFoldDB" id="A0A418WJC5"/>
<dbReference type="OrthoDB" id="7391570at2"/>
<gene>
    <name evidence="2" type="ORF">D3874_21700</name>
</gene>
<proteinExistence type="predicted"/>
<reference evidence="2 3" key="1">
    <citation type="submission" date="2018-09" db="EMBL/GenBank/DDBJ databases">
        <authorList>
            <person name="Zhu H."/>
        </authorList>
    </citation>
    <scope>NUCLEOTIDE SEQUENCE [LARGE SCALE GENOMIC DNA]</scope>
    <source>
        <strain evidence="2 3">K1W22B-8</strain>
    </source>
</reference>
<keyword evidence="3" id="KW-1185">Reference proteome</keyword>
<dbReference type="Gene3D" id="2.60.260.40">
    <property type="entry name" value="q5lls5 like domains"/>
    <property type="match status" value="1"/>
</dbReference>
<protein>
    <submittedName>
        <fullName evidence="2">Zinc-finger domain-containing protein</fullName>
    </submittedName>
</protein>
<keyword evidence="2" id="KW-0863">Zinc-finger</keyword>
<organism evidence="2 3">
    <name type="scientific">Oleomonas cavernae</name>
    <dbReference type="NCBI Taxonomy" id="2320859"/>
    <lineage>
        <taxon>Bacteria</taxon>
        <taxon>Pseudomonadati</taxon>
        <taxon>Pseudomonadota</taxon>
        <taxon>Alphaproteobacteria</taxon>
        <taxon>Acetobacterales</taxon>
        <taxon>Acetobacteraceae</taxon>
        <taxon>Oleomonas</taxon>
    </lineage>
</organism>
<comment type="caution">
    <text evidence="2">The sequence shown here is derived from an EMBL/GenBank/DDBJ whole genome shotgun (WGS) entry which is preliminary data.</text>
</comment>
<keyword evidence="2" id="KW-0479">Metal-binding</keyword>
<dbReference type="GO" id="GO:0008270">
    <property type="term" value="F:zinc ion binding"/>
    <property type="evidence" value="ECO:0007669"/>
    <property type="project" value="UniProtKB-KW"/>
</dbReference>